<dbReference type="InterPro" id="IPR029063">
    <property type="entry name" value="SAM-dependent_MTases_sf"/>
</dbReference>
<feature type="domain" description="Mononegavirus-type SAM-dependent 2'-O-MTase" evidence="2">
    <location>
        <begin position="1"/>
        <end position="41"/>
    </location>
</feature>
<dbReference type="AlphaFoldDB" id="A0ABD0YJH0"/>
<sequence>MFTLFECASLCLLYLLSCCFKRVIVFKPVTSRPGNSECYVVCLDFWGPATITPAQLSAMLERFEDDSMADRVIFSRSHLPSSFIVQAVECAAFFKNFQVSCFKEGISIQTVPGLVLTNCQ</sequence>
<evidence type="ECO:0000313" key="4">
    <source>
        <dbReference type="Proteomes" id="UP001558652"/>
    </source>
</evidence>
<dbReference type="InterPro" id="IPR050851">
    <property type="entry name" value="mRNA_Cap_2O-Ribose_MeTrfase"/>
</dbReference>
<accession>A0ABD0YJH0</accession>
<dbReference type="Proteomes" id="UP001558652">
    <property type="component" value="Unassembled WGS sequence"/>
</dbReference>
<dbReference type="PROSITE" id="PS51590">
    <property type="entry name" value="SAM_MT_MNV_L"/>
    <property type="match status" value="1"/>
</dbReference>
<dbReference type="InterPro" id="IPR002877">
    <property type="entry name" value="RNA_MeTrfase_FtsJ_dom"/>
</dbReference>
<evidence type="ECO:0000259" key="2">
    <source>
        <dbReference type="PROSITE" id="PS51590"/>
    </source>
</evidence>
<name>A0ABD0YJH0_9HEMI</name>
<dbReference type="GO" id="GO:0005634">
    <property type="term" value="C:nucleus"/>
    <property type="evidence" value="ECO:0007669"/>
    <property type="project" value="UniProtKB-ARBA"/>
</dbReference>
<gene>
    <name evidence="3" type="ORF">AAG570_011043</name>
</gene>
<organism evidence="3 4">
    <name type="scientific">Ranatra chinensis</name>
    <dbReference type="NCBI Taxonomy" id="642074"/>
    <lineage>
        <taxon>Eukaryota</taxon>
        <taxon>Metazoa</taxon>
        <taxon>Ecdysozoa</taxon>
        <taxon>Arthropoda</taxon>
        <taxon>Hexapoda</taxon>
        <taxon>Insecta</taxon>
        <taxon>Pterygota</taxon>
        <taxon>Neoptera</taxon>
        <taxon>Paraneoptera</taxon>
        <taxon>Hemiptera</taxon>
        <taxon>Heteroptera</taxon>
        <taxon>Panheteroptera</taxon>
        <taxon>Nepomorpha</taxon>
        <taxon>Nepidae</taxon>
        <taxon>Ranatrinae</taxon>
        <taxon>Ranatra</taxon>
    </lineage>
</organism>
<dbReference type="PANTHER" id="PTHR16121:SF2">
    <property type="entry name" value="CAP-SPECIFIC MRNA (NUCLEOSIDE-2'-O-)-METHYLTRANSFERASE 2"/>
    <property type="match status" value="1"/>
</dbReference>
<dbReference type="GO" id="GO:0006370">
    <property type="term" value="P:7-methylguanosine mRNA capping"/>
    <property type="evidence" value="ECO:0007669"/>
    <property type="project" value="UniProtKB-ARBA"/>
</dbReference>
<evidence type="ECO:0000256" key="1">
    <source>
        <dbReference type="SAM" id="SignalP"/>
    </source>
</evidence>
<dbReference type="SUPFAM" id="SSF53335">
    <property type="entry name" value="S-adenosyl-L-methionine-dependent methyltransferases"/>
    <property type="match status" value="1"/>
</dbReference>
<dbReference type="PANTHER" id="PTHR16121">
    <property type="entry name" value="CAP-SPECIFIC MRNA (NUCLEOSIDE-2'-O-)-METHYLTRANSFERASE 1-RELATED"/>
    <property type="match status" value="1"/>
</dbReference>
<feature type="chain" id="PRO_5044840526" description="Mononegavirus-type SAM-dependent 2'-O-MTase domain-containing protein" evidence="1">
    <location>
        <begin position="27"/>
        <end position="120"/>
    </location>
</feature>
<dbReference type="GO" id="GO:0004483">
    <property type="term" value="F:methyltransferase cap1 activity"/>
    <property type="evidence" value="ECO:0007669"/>
    <property type="project" value="UniProtKB-ARBA"/>
</dbReference>
<dbReference type="EMBL" id="JBFDAA010000006">
    <property type="protein sequence ID" value="KAL1131426.1"/>
    <property type="molecule type" value="Genomic_DNA"/>
</dbReference>
<dbReference type="Gene3D" id="3.40.50.12760">
    <property type="match status" value="1"/>
</dbReference>
<protein>
    <recommendedName>
        <fullName evidence="2">Mononegavirus-type SAM-dependent 2'-O-MTase domain-containing protein</fullName>
    </recommendedName>
</protein>
<dbReference type="Pfam" id="PF01728">
    <property type="entry name" value="FtsJ"/>
    <property type="match status" value="1"/>
</dbReference>
<keyword evidence="4" id="KW-1185">Reference proteome</keyword>
<feature type="signal peptide" evidence="1">
    <location>
        <begin position="1"/>
        <end position="26"/>
    </location>
</feature>
<evidence type="ECO:0000313" key="3">
    <source>
        <dbReference type="EMBL" id="KAL1131426.1"/>
    </source>
</evidence>
<proteinExistence type="predicted"/>
<dbReference type="InterPro" id="IPR025786">
    <property type="entry name" value="Mononega_L_MeTrfase"/>
</dbReference>
<comment type="caution">
    <text evidence="3">The sequence shown here is derived from an EMBL/GenBank/DDBJ whole genome shotgun (WGS) entry which is preliminary data.</text>
</comment>
<reference evidence="3 4" key="1">
    <citation type="submission" date="2024-07" db="EMBL/GenBank/DDBJ databases">
        <title>Chromosome-level genome assembly of the water stick insect Ranatra chinensis (Heteroptera: Nepidae).</title>
        <authorList>
            <person name="Liu X."/>
        </authorList>
    </citation>
    <scope>NUCLEOTIDE SEQUENCE [LARGE SCALE GENOMIC DNA]</scope>
    <source>
        <strain evidence="3">Cailab_2021Rc</strain>
        <tissue evidence="3">Muscle</tissue>
    </source>
</reference>
<keyword evidence="1" id="KW-0732">Signal</keyword>